<feature type="transmembrane region" description="Helical" evidence="1">
    <location>
        <begin position="409"/>
        <end position="431"/>
    </location>
</feature>
<dbReference type="RefSeq" id="WP_129880085.1">
    <property type="nucleotide sequence ID" value="NZ_CACRSP010000001.1"/>
</dbReference>
<feature type="transmembrane region" description="Helical" evidence="1">
    <location>
        <begin position="224"/>
        <end position="244"/>
    </location>
</feature>
<evidence type="ECO:0000313" key="2">
    <source>
        <dbReference type="EMBL" id="KAB7460261.1"/>
    </source>
</evidence>
<evidence type="ECO:0000313" key="4">
    <source>
        <dbReference type="Proteomes" id="UP000429211"/>
    </source>
</evidence>
<dbReference type="EMBL" id="CACRSP010000001">
    <property type="protein sequence ID" value="VYS72891.1"/>
    <property type="molecule type" value="Genomic_DNA"/>
</dbReference>
<evidence type="ECO:0000313" key="3">
    <source>
        <dbReference type="EMBL" id="VYS72891.1"/>
    </source>
</evidence>
<reference evidence="3" key="2">
    <citation type="submission" date="2019-11" db="EMBL/GenBank/DDBJ databases">
        <authorList>
            <person name="Feng L."/>
        </authorList>
    </citation>
    <scope>NUCLEOTIDE SEQUENCE</scope>
    <source>
        <strain evidence="3">BdentiumLFYP24</strain>
    </source>
</reference>
<feature type="transmembrane region" description="Helical" evidence="1">
    <location>
        <begin position="385"/>
        <end position="403"/>
    </location>
</feature>
<keyword evidence="1" id="KW-0472">Membrane</keyword>
<reference evidence="2 4" key="1">
    <citation type="journal article" date="2019" name="Nat. Med.">
        <title>A library of human gut bacterial isolates paired with longitudinal multiomics data enables mechanistic microbiome research.</title>
        <authorList>
            <person name="Poyet M."/>
            <person name="Groussin M."/>
            <person name="Gibbons S.M."/>
            <person name="Avila-Pacheco J."/>
            <person name="Jiang X."/>
            <person name="Kearney S.M."/>
            <person name="Perrotta A.R."/>
            <person name="Berdy B."/>
            <person name="Zhao S."/>
            <person name="Lieberman T.D."/>
            <person name="Swanson P.K."/>
            <person name="Smith M."/>
            <person name="Roesemann S."/>
            <person name="Alexander J.E."/>
            <person name="Rich S.A."/>
            <person name="Livny J."/>
            <person name="Vlamakis H."/>
            <person name="Clish C."/>
            <person name="Bullock K."/>
            <person name="Deik A."/>
            <person name="Scott J."/>
            <person name="Pierce K.A."/>
            <person name="Xavier R.J."/>
            <person name="Alm E.J."/>
        </authorList>
    </citation>
    <scope>NUCLEOTIDE SEQUENCE [LARGE SCALE GENOMIC DNA]</scope>
    <source>
        <strain evidence="2 4">BIOML-A2</strain>
    </source>
</reference>
<feature type="transmembrane region" description="Helical" evidence="1">
    <location>
        <begin position="192"/>
        <end position="218"/>
    </location>
</feature>
<feature type="transmembrane region" description="Helical" evidence="1">
    <location>
        <begin position="164"/>
        <end position="180"/>
    </location>
</feature>
<feature type="transmembrane region" description="Helical" evidence="1">
    <location>
        <begin position="21"/>
        <end position="44"/>
    </location>
</feature>
<feature type="transmembrane region" description="Helical" evidence="1">
    <location>
        <begin position="349"/>
        <end position="373"/>
    </location>
</feature>
<feature type="transmembrane region" description="Helical" evidence="1">
    <location>
        <begin position="114"/>
        <end position="134"/>
    </location>
</feature>
<dbReference type="Pfam" id="PF09913">
    <property type="entry name" value="DUF2142"/>
    <property type="match status" value="1"/>
</dbReference>
<protein>
    <submittedName>
        <fullName evidence="2">DUF2142 domain-containing protein</fullName>
    </submittedName>
</protein>
<feature type="transmembrane region" description="Helical" evidence="1">
    <location>
        <begin position="141"/>
        <end position="158"/>
    </location>
</feature>
<name>A0A6N2QY42_9BIFI</name>
<dbReference type="AlphaFoldDB" id="A0A6N2QY42"/>
<keyword evidence="1" id="KW-1133">Transmembrane helix</keyword>
<sequence>MSARHGSGKQPSIENSAGGTVPRLAAVSAILYWLLTVVTGLTVISTGKYSYQNDSTAHWLRVEQLRAGTIVPQLSQDFPEWVVKNDNGIIKPFNNTAVNSPFAYLPSLIIQGDYKASSIATLLITSGIIALAIWLAREFRYAILATAILPMTFFSLTFPTADAMINSISLLFIAVVLCCYQSTRFGWLHIGILSVLAAMLGQVKITCILVSFFVFVLLGKARGIPLKIALVVPIMASIASMAMWNRKVAHIATAPSHVSIEQISQLKKQMMADPFSLIGSWFQTFLEPLTVDTEKIDGRLVNAGRNLQFFAGTEAVQLANAVVIPVLLAIAILVIVGASQRHLQGWKEIAVPALVSCAYFAATCTAMLIAWAGKSSGYASGIQNRYFVPILPLLFLLVPRLVSGARNRTVFATVIALTAFSYFGIAISFLIDWK</sequence>
<dbReference type="EMBL" id="WDPD01000009">
    <property type="protein sequence ID" value="KAB7460261.1"/>
    <property type="molecule type" value="Genomic_DNA"/>
</dbReference>
<dbReference type="InterPro" id="IPR018674">
    <property type="entry name" value="DUF2142_membrane"/>
</dbReference>
<organism evidence="3">
    <name type="scientific">Bifidobacterium dentium</name>
    <dbReference type="NCBI Taxonomy" id="1689"/>
    <lineage>
        <taxon>Bacteria</taxon>
        <taxon>Bacillati</taxon>
        <taxon>Actinomycetota</taxon>
        <taxon>Actinomycetes</taxon>
        <taxon>Bifidobacteriales</taxon>
        <taxon>Bifidobacteriaceae</taxon>
        <taxon>Bifidobacterium</taxon>
    </lineage>
</organism>
<evidence type="ECO:0000256" key="1">
    <source>
        <dbReference type="SAM" id="Phobius"/>
    </source>
</evidence>
<proteinExistence type="predicted"/>
<dbReference type="Proteomes" id="UP000429211">
    <property type="component" value="Unassembled WGS sequence"/>
</dbReference>
<accession>A0A6N2QY42</accession>
<feature type="transmembrane region" description="Helical" evidence="1">
    <location>
        <begin position="315"/>
        <end position="337"/>
    </location>
</feature>
<keyword evidence="1" id="KW-0812">Transmembrane</keyword>
<gene>
    <name evidence="3" type="ORF">BDLFYP24_00063</name>
    <name evidence="2" type="ORF">GBB04_08280</name>
</gene>